<organism evidence="1 2">
    <name type="scientific">Diphasiastrum complanatum</name>
    <name type="common">Issler's clubmoss</name>
    <name type="synonym">Lycopodium complanatum</name>
    <dbReference type="NCBI Taxonomy" id="34168"/>
    <lineage>
        <taxon>Eukaryota</taxon>
        <taxon>Viridiplantae</taxon>
        <taxon>Streptophyta</taxon>
        <taxon>Embryophyta</taxon>
        <taxon>Tracheophyta</taxon>
        <taxon>Lycopodiopsida</taxon>
        <taxon>Lycopodiales</taxon>
        <taxon>Lycopodiaceae</taxon>
        <taxon>Lycopodioideae</taxon>
        <taxon>Diphasiastrum</taxon>
    </lineage>
</organism>
<sequence length="150" mass="15808">MRNLQVQSAFLLLLLVLAMGATQLARANFHIVDYRITTADSTIDSQVLVPSNNFGCSGLQNPSISGGAYPNCGASSLRIPDGQCGWSGVTIRPACTGNYFGKLYGGSGEPEGDCYWNDAHDTPSFGCHISPAAGAQAFDRLVCYTSMCGS</sequence>
<reference evidence="2" key="1">
    <citation type="journal article" date="2024" name="Proc. Natl. Acad. Sci. U.S.A.">
        <title>Extraordinary preservation of gene collinearity over three hundred million years revealed in homosporous lycophytes.</title>
        <authorList>
            <person name="Li C."/>
            <person name="Wickell D."/>
            <person name="Kuo L.Y."/>
            <person name="Chen X."/>
            <person name="Nie B."/>
            <person name="Liao X."/>
            <person name="Peng D."/>
            <person name="Ji J."/>
            <person name="Jenkins J."/>
            <person name="Williams M."/>
            <person name="Shu S."/>
            <person name="Plott C."/>
            <person name="Barry K."/>
            <person name="Rajasekar S."/>
            <person name="Grimwood J."/>
            <person name="Han X."/>
            <person name="Sun S."/>
            <person name="Hou Z."/>
            <person name="He W."/>
            <person name="Dai G."/>
            <person name="Sun C."/>
            <person name="Schmutz J."/>
            <person name="Leebens-Mack J.H."/>
            <person name="Li F.W."/>
            <person name="Wang L."/>
        </authorList>
    </citation>
    <scope>NUCLEOTIDE SEQUENCE [LARGE SCALE GENOMIC DNA]</scope>
    <source>
        <strain evidence="2">cv. PW_Plant_1</strain>
    </source>
</reference>
<evidence type="ECO:0000313" key="2">
    <source>
        <dbReference type="Proteomes" id="UP001162992"/>
    </source>
</evidence>
<protein>
    <submittedName>
        <fullName evidence="1">Uncharacterized protein</fullName>
    </submittedName>
</protein>
<dbReference type="Proteomes" id="UP001162992">
    <property type="component" value="Chromosome 2"/>
</dbReference>
<proteinExistence type="predicted"/>
<name>A0ACC2ED44_DIPCM</name>
<gene>
    <name evidence="1" type="ORF">O6H91_02G016500</name>
</gene>
<accession>A0ACC2ED44</accession>
<keyword evidence="2" id="KW-1185">Reference proteome</keyword>
<comment type="caution">
    <text evidence="1">The sequence shown here is derived from an EMBL/GenBank/DDBJ whole genome shotgun (WGS) entry which is preliminary data.</text>
</comment>
<dbReference type="EMBL" id="CM055093">
    <property type="protein sequence ID" value="KAJ7564414.1"/>
    <property type="molecule type" value="Genomic_DNA"/>
</dbReference>
<evidence type="ECO:0000313" key="1">
    <source>
        <dbReference type="EMBL" id="KAJ7564414.1"/>
    </source>
</evidence>